<dbReference type="GO" id="GO:0009055">
    <property type="term" value="F:electron transfer activity"/>
    <property type="evidence" value="ECO:0007669"/>
    <property type="project" value="InterPro"/>
</dbReference>
<keyword evidence="2" id="KW-0325">Glycoprotein</keyword>
<dbReference type="GO" id="GO:0005886">
    <property type="term" value="C:plasma membrane"/>
    <property type="evidence" value="ECO:0007669"/>
    <property type="project" value="TreeGrafter"/>
</dbReference>
<gene>
    <name evidence="5" type="ORF">ZIOFF_007062</name>
</gene>
<dbReference type="InterPro" id="IPR008972">
    <property type="entry name" value="Cupredoxin"/>
</dbReference>
<name>A0A8J5I3C2_ZINOF</name>
<dbReference type="EMBL" id="JACMSC010000002">
    <property type="protein sequence ID" value="KAG6533196.1"/>
    <property type="molecule type" value="Genomic_DNA"/>
</dbReference>
<dbReference type="InterPro" id="IPR003245">
    <property type="entry name" value="Phytocyanin_dom"/>
</dbReference>
<feature type="domain" description="Phytocyanin" evidence="4">
    <location>
        <begin position="237"/>
        <end position="336"/>
    </location>
</feature>
<dbReference type="CDD" id="cd04216">
    <property type="entry name" value="Phytocyanin"/>
    <property type="match status" value="1"/>
</dbReference>
<dbReference type="FunFam" id="2.60.40.420:FF:000003">
    <property type="entry name" value="Blue copper"/>
    <property type="match status" value="1"/>
</dbReference>
<proteinExistence type="predicted"/>
<dbReference type="PANTHER" id="PTHR33021">
    <property type="entry name" value="BLUE COPPER PROTEIN"/>
    <property type="match status" value="1"/>
</dbReference>
<dbReference type="PANTHER" id="PTHR33021:SF499">
    <property type="entry name" value="OS12G0150500 PROTEIN"/>
    <property type="match status" value="1"/>
</dbReference>
<dbReference type="SUPFAM" id="SSF49503">
    <property type="entry name" value="Cupredoxins"/>
    <property type="match status" value="1"/>
</dbReference>
<dbReference type="Pfam" id="PF02298">
    <property type="entry name" value="Cu_bind_like"/>
    <property type="match status" value="1"/>
</dbReference>
<dbReference type="GO" id="GO:0046872">
    <property type="term" value="F:metal ion binding"/>
    <property type="evidence" value="ECO:0007669"/>
    <property type="project" value="UniProtKB-KW"/>
</dbReference>
<organism evidence="5 6">
    <name type="scientific">Zingiber officinale</name>
    <name type="common">Ginger</name>
    <name type="synonym">Amomum zingiber</name>
    <dbReference type="NCBI Taxonomy" id="94328"/>
    <lineage>
        <taxon>Eukaryota</taxon>
        <taxon>Viridiplantae</taxon>
        <taxon>Streptophyta</taxon>
        <taxon>Embryophyta</taxon>
        <taxon>Tracheophyta</taxon>
        <taxon>Spermatophyta</taxon>
        <taxon>Magnoliopsida</taxon>
        <taxon>Liliopsida</taxon>
        <taxon>Zingiberales</taxon>
        <taxon>Zingiberaceae</taxon>
        <taxon>Zingiber</taxon>
    </lineage>
</organism>
<feature type="compositionally biased region" description="Low complexity" evidence="3">
    <location>
        <begin position="166"/>
        <end position="178"/>
    </location>
</feature>
<dbReference type="Gene3D" id="2.60.40.420">
    <property type="entry name" value="Cupredoxins - blue copper proteins"/>
    <property type="match status" value="1"/>
</dbReference>
<evidence type="ECO:0000256" key="3">
    <source>
        <dbReference type="SAM" id="MobiDB-lite"/>
    </source>
</evidence>
<protein>
    <recommendedName>
        <fullName evidence="4">Phytocyanin domain-containing protein</fullName>
    </recommendedName>
</protein>
<reference evidence="5 6" key="1">
    <citation type="submission" date="2020-08" db="EMBL/GenBank/DDBJ databases">
        <title>Plant Genome Project.</title>
        <authorList>
            <person name="Zhang R.-G."/>
        </authorList>
    </citation>
    <scope>NUCLEOTIDE SEQUENCE [LARGE SCALE GENOMIC DNA]</scope>
    <source>
        <tissue evidence="5">Rhizome</tissue>
    </source>
</reference>
<sequence>MQTPTFPSSLVDLHNCPPPPPPPLSVVGFGLPPLMHDDVAAISSSYPSLPLALPIHLLFISAIGATITTVGTPTTTKAFSSTINHVDSRSRPSAPPLTPSPLLTATFVLIQHGSMVLYTFGIGEGWRGLKPSPRFAGEGAKEEESVCPWCEKFDIRQKRKQKMGSRLRAALPSRRSGANRWRVSASPAGGGLNAQQHATMEWVRLRRNYLERTGMAPCKVAFSMMTMAVLIQAASCATYNVGGPNGGWDLSTDLQTWASTQTFVPGDSLVFKYAPFHDVAEVTKAGYDSCSASNAIQSYTDGNSVVKLSALGKRFFICGITGHCSGGMKLEVDVVSAAALTPPAAAAPPAPATSQAPFAPPLLGIEPSPTSFTEPPVGDLGLDLVAPAAPPHQQSAAHGPGLRLFTAVSLVVASLWAWAL</sequence>
<evidence type="ECO:0000256" key="1">
    <source>
        <dbReference type="ARBA" id="ARBA00022723"/>
    </source>
</evidence>
<keyword evidence="1" id="KW-0479">Metal-binding</keyword>
<dbReference type="Proteomes" id="UP000734854">
    <property type="component" value="Unassembled WGS sequence"/>
</dbReference>
<dbReference type="PROSITE" id="PS51485">
    <property type="entry name" value="PHYTOCYANIN"/>
    <property type="match status" value="1"/>
</dbReference>
<evidence type="ECO:0000313" key="6">
    <source>
        <dbReference type="Proteomes" id="UP000734854"/>
    </source>
</evidence>
<evidence type="ECO:0000256" key="2">
    <source>
        <dbReference type="ARBA" id="ARBA00023180"/>
    </source>
</evidence>
<evidence type="ECO:0000259" key="4">
    <source>
        <dbReference type="PROSITE" id="PS51485"/>
    </source>
</evidence>
<accession>A0A8J5I3C2</accession>
<evidence type="ECO:0000313" key="5">
    <source>
        <dbReference type="EMBL" id="KAG6533196.1"/>
    </source>
</evidence>
<dbReference type="InterPro" id="IPR039391">
    <property type="entry name" value="Phytocyanin-like"/>
</dbReference>
<feature type="region of interest" description="Disordered" evidence="3">
    <location>
        <begin position="164"/>
        <end position="192"/>
    </location>
</feature>
<keyword evidence="6" id="KW-1185">Reference proteome</keyword>
<comment type="caution">
    <text evidence="5">The sequence shown here is derived from an EMBL/GenBank/DDBJ whole genome shotgun (WGS) entry which is preliminary data.</text>
</comment>
<dbReference type="AlphaFoldDB" id="A0A8J5I3C2"/>